<feature type="domain" description="Polymerase beta nucleotidyltransferase" evidence="1">
    <location>
        <begin position="15"/>
        <end position="108"/>
    </location>
</feature>
<dbReference type="GO" id="GO:0016740">
    <property type="term" value="F:transferase activity"/>
    <property type="evidence" value="ECO:0007669"/>
    <property type="project" value="UniProtKB-KW"/>
</dbReference>
<dbReference type="Pfam" id="PF18765">
    <property type="entry name" value="Polbeta"/>
    <property type="match status" value="1"/>
</dbReference>
<keyword evidence="2" id="KW-0808">Transferase</keyword>
<proteinExistence type="predicted"/>
<gene>
    <name evidence="2" type="ORF">BGLFYP119_01091</name>
</gene>
<dbReference type="EMBL" id="CACRST010000010">
    <property type="protein sequence ID" value="VYS91507.1"/>
    <property type="molecule type" value="Genomic_DNA"/>
</dbReference>
<dbReference type="Gene3D" id="3.30.460.10">
    <property type="entry name" value="Beta Polymerase, domain 2"/>
    <property type="match status" value="1"/>
</dbReference>
<accession>A0A6N2SDP5</accession>
<evidence type="ECO:0000259" key="1">
    <source>
        <dbReference type="Pfam" id="PF18765"/>
    </source>
</evidence>
<evidence type="ECO:0000313" key="2">
    <source>
        <dbReference type="EMBL" id="VYS91507.1"/>
    </source>
</evidence>
<sequence length="108" mass="12782">MAYSRHRISMNQAVKKLQEEFSGYVKEIYLYGSCARGEQKFGSDVNLLVKVEKDTSPRILRKMRVEVMPEQLDLPDVELKFFIGPEFSESYRFNENIKKEGRLIWKKD</sequence>
<dbReference type="InterPro" id="IPR041633">
    <property type="entry name" value="Polbeta"/>
</dbReference>
<protein>
    <submittedName>
        <fullName evidence="2">Nucleotidyltransferase domain protein</fullName>
    </submittedName>
</protein>
<dbReference type="AlphaFoldDB" id="A0A6N2SDP5"/>
<dbReference type="RefSeq" id="WP_156353440.1">
    <property type="nucleotide sequence ID" value="NZ_CACRST010000010.1"/>
</dbReference>
<dbReference type="SUPFAM" id="SSF81301">
    <property type="entry name" value="Nucleotidyltransferase"/>
    <property type="match status" value="1"/>
</dbReference>
<dbReference type="CDD" id="cd05403">
    <property type="entry name" value="NT_KNTase_like"/>
    <property type="match status" value="1"/>
</dbReference>
<organism evidence="2">
    <name type="scientific">Blautia glucerasea</name>
    <dbReference type="NCBI Taxonomy" id="536633"/>
    <lineage>
        <taxon>Bacteria</taxon>
        <taxon>Bacillati</taxon>
        <taxon>Bacillota</taxon>
        <taxon>Clostridia</taxon>
        <taxon>Lachnospirales</taxon>
        <taxon>Lachnospiraceae</taxon>
        <taxon>Blautia</taxon>
    </lineage>
</organism>
<dbReference type="InterPro" id="IPR043519">
    <property type="entry name" value="NT_sf"/>
</dbReference>
<name>A0A6N2SDP5_9FIRM</name>
<reference evidence="2" key="1">
    <citation type="submission" date="2019-11" db="EMBL/GenBank/DDBJ databases">
        <authorList>
            <person name="Feng L."/>
        </authorList>
    </citation>
    <scope>NUCLEOTIDE SEQUENCE</scope>
    <source>
        <strain evidence="2">BgluceraseaLFYP119</strain>
    </source>
</reference>